<dbReference type="AlphaFoldDB" id="A0A5M6ZGP7"/>
<dbReference type="InterPro" id="IPR011723">
    <property type="entry name" value="Znf/thioredoxin_put"/>
</dbReference>
<evidence type="ECO:0000259" key="3">
    <source>
        <dbReference type="Pfam" id="PF13717"/>
    </source>
</evidence>
<dbReference type="RefSeq" id="WP_150023213.1">
    <property type="nucleotide sequence ID" value="NZ_VWOJ01000002.1"/>
</dbReference>
<dbReference type="NCBIfam" id="TIGR02098">
    <property type="entry name" value="MJ0042_CXXC"/>
    <property type="match status" value="1"/>
</dbReference>
<dbReference type="NCBIfam" id="NF038353">
    <property type="entry name" value="FxLYD_dom"/>
    <property type="match status" value="1"/>
</dbReference>
<feature type="compositionally biased region" description="Pro residues" evidence="1">
    <location>
        <begin position="53"/>
        <end position="62"/>
    </location>
</feature>
<proteinExistence type="predicted"/>
<evidence type="ECO:0000313" key="5">
    <source>
        <dbReference type="Proteomes" id="UP000325122"/>
    </source>
</evidence>
<gene>
    <name evidence="4" type="ORF">F1654_09140</name>
</gene>
<keyword evidence="2" id="KW-0472">Membrane</keyword>
<dbReference type="Gene3D" id="2.20.28.160">
    <property type="match status" value="1"/>
</dbReference>
<keyword evidence="2" id="KW-0812">Transmembrane</keyword>
<evidence type="ECO:0000313" key="4">
    <source>
        <dbReference type="EMBL" id="KAA5803946.1"/>
    </source>
</evidence>
<protein>
    <recommendedName>
        <fullName evidence="3">Zinc finger/thioredoxin putative domain-containing protein</fullName>
    </recommendedName>
</protein>
<dbReference type="InterPro" id="IPR047676">
    <property type="entry name" value="FxLYD_dom"/>
</dbReference>
<sequence>MIVTCPSCDAKYRVEPAALEARGGRVRCASCGHHWQVEAEALTLSEPAEPRPKPAAPEPEPAPSLKDKPAAAVRARAEARRRKARLAAEGAGWAGVAAALVVMLAGAVFLRADIVSAFPHAAGAYAAVGLETHPTGLKVEDLGAMFEDVDGAPSLIVEGVVRNTTARLRRTAPLKAMALDEHGNVLAEWRVVLESTALPGGGSERFRTLMTAPPDAAVRVEVIVEG</sequence>
<keyword evidence="5" id="KW-1185">Reference proteome</keyword>
<evidence type="ECO:0000256" key="1">
    <source>
        <dbReference type="SAM" id="MobiDB-lite"/>
    </source>
</evidence>
<comment type="caution">
    <text evidence="4">The sequence shown here is derived from an EMBL/GenBank/DDBJ whole genome shotgun (WGS) entry which is preliminary data.</text>
</comment>
<feature type="transmembrane region" description="Helical" evidence="2">
    <location>
        <begin position="90"/>
        <end position="110"/>
    </location>
</feature>
<reference evidence="4 5" key="1">
    <citation type="submission" date="2019-09" db="EMBL/GenBank/DDBJ databases">
        <authorList>
            <person name="Kevbrin V."/>
            <person name="Grouzdev D.S."/>
        </authorList>
    </citation>
    <scope>NUCLEOTIDE SEQUENCE [LARGE SCALE GENOMIC DNA]</scope>
    <source>
        <strain evidence="4 5">G-192</strain>
    </source>
</reference>
<keyword evidence="2" id="KW-1133">Transmembrane helix</keyword>
<evidence type="ECO:0000256" key="2">
    <source>
        <dbReference type="SAM" id="Phobius"/>
    </source>
</evidence>
<dbReference type="EMBL" id="VWOJ01000002">
    <property type="protein sequence ID" value="KAA5803946.1"/>
    <property type="molecule type" value="Genomic_DNA"/>
</dbReference>
<feature type="domain" description="Zinc finger/thioredoxin putative" evidence="3">
    <location>
        <begin position="1"/>
        <end position="35"/>
    </location>
</feature>
<dbReference type="Proteomes" id="UP000325122">
    <property type="component" value="Unassembled WGS sequence"/>
</dbReference>
<name>A0A5M6ZGP7_9PROT</name>
<organism evidence="4 5">
    <name type="scientific">Alkalicaulis satelles</name>
    <dbReference type="NCBI Taxonomy" id="2609175"/>
    <lineage>
        <taxon>Bacteria</taxon>
        <taxon>Pseudomonadati</taxon>
        <taxon>Pseudomonadota</taxon>
        <taxon>Alphaproteobacteria</taxon>
        <taxon>Maricaulales</taxon>
        <taxon>Maricaulaceae</taxon>
        <taxon>Alkalicaulis</taxon>
    </lineage>
</organism>
<feature type="region of interest" description="Disordered" evidence="1">
    <location>
        <begin position="44"/>
        <end position="71"/>
    </location>
</feature>
<dbReference type="Pfam" id="PF13717">
    <property type="entry name" value="Zn_ribbon_4"/>
    <property type="match status" value="1"/>
</dbReference>
<accession>A0A5M6ZGP7</accession>